<reference evidence="2 3" key="1">
    <citation type="submission" date="2021-01" db="EMBL/GenBank/DDBJ databases">
        <title>Actinoplanes sp. nov. LDG1-01 isolated from lichen.</title>
        <authorList>
            <person name="Saeng-In P."/>
            <person name="Phongsopitanun W."/>
            <person name="Kanchanasin P."/>
            <person name="Yuki M."/>
            <person name="Kudo T."/>
            <person name="Ohkuma M."/>
            <person name="Tanasupawat S."/>
        </authorList>
    </citation>
    <scope>NUCLEOTIDE SEQUENCE [LARGE SCALE GENOMIC DNA]</scope>
    <source>
        <strain evidence="2 3">LDG1-01</strain>
    </source>
</reference>
<dbReference type="EMBL" id="JAENHO010000001">
    <property type="protein sequence ID" value="MBL7252853.1"/>
    <property type="molecule type" value="Genomic_DNA"/>
</dbReference>
<sequence length="124" mass="13407">MKAYDIVVGDGPATAVAPAEGEDDPDGKPLSPATVGPIRLRERDDPNAGLAPIDERTDVRDRYDRYGMEHLGGTGMNPDGTRTDLSPWYVEVNRLGGLNHGGDQDIAFDLDAVEFLGEMSSHLR</sequence>
<evidence type="ECO:0000256" key="1">
    <source>
        <dbReference type="SAM" id="MobiDB-lite"/>
    </source>
</evidence>
<name>A0ABS1VDZ5_9ACTN</name>
<dbReference type="RefSeq" id="WP_202989204.1">
    <property type="nucleotide sequence ID" value="NZ_JAENHO010000001.1"/>
</dbReference>
<keyword evidence="3" id="KW-1185">Reference proteome</keyword>
<feature type="region of interest" description="Disordered" evidence="1">
    <location>
        <begin position="1"/>
        <end position="52"/>
    </location>
</feature>
<evidence type="ECO:0000313" key="2">
    <source>
        <dbReference type="EMBL" id="MBL7252853.1"/>
    </source>
</evidence>
<gene>
    <name evidence="2" type="ORF">JKJ07_00870</name>
</gene>
<dbReference type="Proteomes" id="UP000598996">
    <property type="component" value="Unassembled WGS sequence"/>
</dbReference>
<comment type="caution">
    <text evidence="2">The sequence shown here is derived from an EMBL/GenBank/DDBJ whole genome shotgun (WGS) entry which is preliminary data.</text>
</comment>
<organism evidence="2 3">
    <name type="scientific">Paractinoplanes lichenicola</name>
    <dbReference type="NCBI Taxonomy" id="2802976"/>
    <lineage>
        <taxon>Bacteria</taxon>
        <taxon>Bacillati</taxon>
        <taxon>Actinomycetota</taxon>
        <taxon>Actinomycetes</taxon>
        <taxon>Micromonosporales</taxon>
        <taxon>Micromonosporaceae</taxon>
        <taxon>Paractinoplanes</taxon>
    </lineage>
</organism>
<proteinExistence type="predicted"/>
<accession>A0ABS1VDZ5</accession>
<protein>
    <submittedName>
        <fullName evidence="2">Uncharacterized protein</fullName>
    </submittedName>
</protein>
<evidence type="ECO:0000313" key="3">
    <source>
        <dbReference type="Proteomes" id="UP000598996"/>
    </source>
</evidence>